<dbReference type="EMBL" id="CCXY01000112">
    <property type="protein sequence ID" value="CEG12163.1"/>
    <property type="molecule type" value="Genomic_DNA"/>
</dbReference>
<organism evidence="1">
    <name type="scientific">groundwater metagenome</name>
    <dbReference type="NCBI Taxonomy" id="717931"/>
    <lineage>
        <taxon>unclassified sequences</taxon>
        <taxon>metagenomes</taxon>
        <taxon>ecological metagenomes</taxon>
    </lineage>
</organism>
<sequence>MKSLRNKNMEIIEQISKDIISKSNEEENELFAKFTTIQHDRHLRSINEV</sequence>
<accession>A0A098E819</accession>
<dbReference type="AlphaFoldDB" id="A0A098E819"/>
<gene>
    <name evidence="1" type="ORF">MSIBF_A20003</name>
</gene>
<reference evidence="1" key="1">
    <citation type="submission" date="2014-09" db="EMBL/GenBank/DDBJ databases">
        <authorList>
            <person name="Probst J Alexander"/>
        </authorList>
    </citation>
    <scope>NUCLEOTIDE SEQUENCE</scope>
</reference>
<proteinExistence type="predicted"/>
<name>A0A098E819_9ZZZZ</name>
<evidence type="ECO:0000313" key="1">
    <source>
        <dbReference type="EMBL" id="CEG12163.1"/>
    </source>
</evidence>
<protein>
    <submittedName>
        <fullName evidence="1">Uncharacterized protein</fullName>
    </submittedName>
</protein>